<proteinExistence type="inferred from homology"/>
<dbReference type="EMBL" id="AJVK01001043">
    <property type="status" value="NOT_ANNOTATED_CDS"/>
    <property type="molecule type" value="Genomic_DNA"/>
</dbReference>
<dbReference type="EMBL" id="AJVK01001045">
    <property type="status" value="NOT_ANNOTATED_CDS"/>
    <property type="molecule type" value="Genomic_DNA"/>
</dbReference>
<dbReference type="VEuPathDB" id="VectorBase:PPAPM1_004372"/>
<comment type="similarity">
    <text evidence="1">Belongs to the THEM6 family.</text>
</comment>
<dbReference type="Pfam" id="PF13279">
    <property type="entry name" value="4HBT_2"/>
    <property type="match status" value="1"/>
</dbReference>
<dbReference type="Proteomes" id="UP000092462">
    <property type="component" value="Unassembled WGS sequence"/>
</dbReference>
<dbReference type="AlphaFoldDB" id="A0A1B0DJS3"/>
<dbReference type="PANTHER" id="PTHR12475:SF11">
    <property type="entry name" value="PROTEIN THEM6"/>
    <property type="match status" value="1"/>
</dbReference>
<dbReference type="EnsemblMetazoa" id="PPAI008497-RA">
    <property type="protein sequence ID" value="PPAI008497-PA"/>
    <property type="gene ID" value="PPAI008497"/>
</dbReference>
<protein>
    <recommendedName>
        <fullName evidence="2">Protein THEM6</fullName>
    </recommendedName>
</protein>
<dbReference type="VEuPathDB" id="VectorBase:PPAI008497"/>
<sequence>MIWCYLLGAALAGFILAHGILELHYFLRMCLAVGIAKFFKSRSHILDMTSVTGLCLTTDIDTLLFHMNNARYFRELDFAKADFYERTGLYRTIVKKGGSIFQGAATIRYRRFIKTFTRFKITTKIIYWDEKSIFMEHKFISPSDGFVRCVVLSRQRVVNLPVDDLMNELLGKTTKKQTPFDRLENGNAEHAKIKPSIPLEVAKWMEWNDISSANLRTDT</sequence>
<dbReference type="EMBL" id="AJVK01001044">
    <property type="status" value="NOT_ANNOTATED_CDS"/>
    <property type="molecule type" value="Genomic_DNA"/>
</dbReference>
<dbReference type="PANTHER" id="PTHR12475">
    <property type="match status" value="1"/>
</dbReference>
<organism evidence="3 4">
    <name type="scientific">Phlebotomus papatasi</name>
    <name type="common">Sandfly</name>
    <dbReference type="NCBI Taxonomy" id="29031"/>
    <lineage>
        <taxon>Eukaryota</taxon>
        <taxon>Metazoa</taxon>
        <taxon>Ecdysozoa</taxon>
        <taxon>Arthropoda</taxon>
        <taxon>Hexapoda</taxon>
        <taxon>Insecta</taxon>
        <taxon>Pterygota</taxon>
        <taxon>Neoptera</taxon>
        <taxon>Endopterygota</taxon>
        <taxon>Diptera</taxon>
        <taxon>Nematocera</taxon>
        <taxon>Psychodoidea</taxon>
        <taxon>Psychodidae</taxon>
        <taxon>Phlebotomus</taxon>
        <taxon>Phlebotomus</taxon>
    </lineage>
</organism>
<dbReference type="SUPFAM" id="SSF54637">
    <property type="entry name" value="Thioesterase/thiol ester dehydrase-isomerase"/>
    <property type="match status" value="1"/>
</dbReference>
<evidence type="ECO:0000313" key="3">
    <source>
        <dbReference type="EnsemblMetazoa" id="PPAI008497-PA"/>
    </source>
</evidence>
<accession>A0A1B0DJS3</accession>
<dbReference type="InterPro" id="IPR029069">
    <property type="entry name" value="HotDog_dom_sf"/>
</dbReference>
<dbReference type="Gene3D" id="3.10.129.10">
    <property type="entry name" value="Hotdog Thioesterase"/>
    <property type="match status" value="1"/>
</dbReference>
<name>A0A1B0DJS3_PHLPP</name>
<evidence type="ECO:0000256" key="1">
    <source>
        <dbReference type="ARBA" id="ARBA00038228"/>
    </source>
</evidence>
<dbReference type="InterPro" id="IPR051490">
    <property type="entry name" value="THEM6_lcsJ_thioesterase"/>
</dbReference>
<evidence type="ECO:0000313" key="4">
    <source>
        <dbReference type="Proteomes" id="UP000092462"/>
    </source>
</evidence>
<reference evidence="3" key="1">
    <citation type="submission" date="2022-08" db="UniProtKB">
        <authorList>
            <consortium name="EnsemblMetazoa"/>
        </authorList>
    </citation>
    <scope>IDENTIFICATION</scope>
    <source>
        <strain evidence="3">Israel</strain>
    </source>
</reference>
<evidence type="ECO:0000256" key="2">
    <source>
        <dbReference type="ARBA" id="ARBA00041112"/>
    </source>
</evidence>
<dbReference type="CDD" id="cd00586">
    <property type="entry name" value="4HBT"/>
    <property type="match status" value="1"/>
</dbReference>
<keyword evidence="4" id="KW-1185">Reference proteome</keyword>